<accession>A0A101M0U8</accession>
<protein>
    <submittedName>
        <fullName evidence="1">Uncharacterized protein</fullName>
    </submittedName>
</protein>
<dbReference type="AlphaFoldDB" id="A0A101M0U8"/>
<evidence type="ECO:0000313" key="1">
    <source>
        <dbReference type="EMBL" id="KUM48838.1"/>
    </source>
</evidence>
<gene>
    <name evidence="1" type="ORF">ABT39_MTgene4174</name>
</gene>
<sequence>MIGLLASPQCYSNYADYLSSSMLAMRMNMNFGLFLWLSYVTRLRPAA</sequence>
<organism evidence="1">
    <name type="scientific">Picea glauca</name>
    <name type="common">White spruce</name>
    <name type="synonym">Pinus glauca</name>
    <dbReference type="NCBI Taxonomy" id="3330"/>
    <lineage>
        <taxon>Eukaryota</taxon>
        <taxon>Viridiplantae</taxon>
        <taxon>Streptophyta</taxon>
        <taxon>Embryophyta</taxon>
        <taxon>Tracheophyta</taxon>
        <taxon>Spermatophyta</taxon>
        <taxon>Pinopsida</taxon>
        <taxon>Pinidae</taxon>
        <taxon>Conifers I</taxon>
        <taxon>Pinales</taxon>
        <taxon>Pinaceae</taxon>
        <taxon>Picea</taxon>
    </lineage>
</organism>
<keyword evidence="1" id="KW-0496">Mitochondrion</keyword>
<reference evidence="1" key="1">
    <citation type="journal article" date="2015" name="Genome Biol. Evol.">
        <title>Organellar Genomes of White Spruce (Picea glauca): Assembly and Annotation.</title>
        <authorList>
            <person name="Jackman S.D."/>
            <person name="Warren R.L."/>
            <person name="Gibb E.A."/>
            <person name="Vandervalk B.P."/>
            <person name="Mohamadi H."/>
            <person name="Chu J."/>
            <person name="Raymond A."/>
            <person name="Pleasance S."/>
            <person name="Coope R."/>
            <person name="Wildung M.R."/>
            <person name="Ritland C.E."/>
            <person name="Bousquet J."/>
            <person name="Jones S.J."/>
            <person name="Bohlmann J."/>
            <person name="Birol I."/>
        </authorList>
    </citation>
    <scope>NUCLEOTIDE SEQUENCE [LARGE SCALE GENOMIC DNA]</scope>
    <source>
        <tissue evidence="1">Flushing bud</tissue>
    </source>
</reference>
<dbReference type="EMBL" id="LKAM01000004">
    <property type="protein sequence ID" value="KUM48838.1"/>
    <property type="molecule type" value="Genomic_DNA"/>
</dbReference>
<name>A0A101M0U8_PICGL</name>
<proteinExistence type="predicted"/>
<comment type="caution">
    <text evidence="1">The sequence shown here is derived from an EMBL/GenBank/DDBJ whole genome shotgun (WGS) entry which is preliminary data.</text>
</comment>
<geneLocation type="mitochondrion" evidence="1"/>